<evidence type="ECO:0000313" key="2">
    <source>
        <dbReference type="Proteomes" id="UP000276133"/>
    </source>
</evidence>
<accession>A0A3M7QD07</accession>
<protein>
    <submittedName>
        <fullName evidence="1">Uncharacterized protein</fullName>
    </submittedName>
</protein>
<dbReference type="AlphaFoldDB" id="A0A3M7QD07"/>
<proteinExistence type="predicted"/>
<evidence type="ECO:0000313" key="1">
    <source>
        <dbReference type="EMBL" id="RNA09149.1"/>
    </source>
</evidence>
<organism evidence="1 2">
    <name type="scientific">Brachionus plicatilis</name>
    <name type="common">Marine rotifer</name>
    <name type="synonym">Brachionus muelleri</name>
    <dbReference type="NCBI Taxonomy" id="10195"/>
    <lineage>
        <taxon>Eukaryota</taxon>
        <taxon>Metazoa</taxon>
        <taxon>Spiralia</taxon>
        <taxon>Gnathifera</taxon>
        <taxon>Rotifera</taxon>
        <taxon>Eurotatoria</taxon>
        <taxon>Monogononta</taxon>
        <taxon>Pseudotrocha</taxon>
        <taxon>Ploima</taxon>
        <taxon>Brachionidae</taxon>
        <taxon>Brachionus</taxon>
    </lineage>
</organism>
<comment type="caution">
    <text evidence="1">The sequence shown here is derived from an EMBL/GenBank/DDBJ whole genome shotgun (WGS) entry which is preliminary data.</text>
</comment>
<dbReference type="Proteomes" id="UP000276133">
    <property type="component" value="Unassembled WGS sequence"/>
</dbReference>
<reference evidence="1 2" key="1">
    <citation type="journal article" date="2018" name="Sci. Rep.">
        <title>Genomic signatures of local adaptation to the degree of environmental predictability in rotifers.</title>
        <authorList>
            <person name="Franch-Gras L."/>
            <person name="Hahn C."/>
            <person name="Garcia-Roger E.M."/>
            <person name="Carmona M.J."/>
            <person name="Serra M."/>
            <person name="Gomez A."/>
        </authorList>
    </citation>
    <scope>NUCLEOTIDE SEQUENCE [LARGE SCALE GENOMIC DNA]</scope>
    <source>
        <strain evidence="1">HYR1</strain>
    </source>
</reference>
<gene>
    <name evidence="1" type="ORF">BpHYR1_034050</name>
</gene>
<sequence>MTLGINARVPQHGITIKKFIFVFKSQVSSHNQINDLINPYLIPIKNSIKHLARIEPILSSVFSAFKAFFFRLIE</sequence>
<keyword evidence="2" id="KW-1185">Reference proteome</keyword>
<name>A0A3M7QD07_BRAPC</name>
<dbReference type="EMBL" id="REGN01006531">
    <property type="protein sequence ID" value="RNA09149.1"/>
    <property type="molecule type" value="Genomic_DNA"/>
</dbReference>